<protein>
    <submittedName>
        <fullName evidence="3">Uncharacterized protein</fullName>
    </submittedName>
</protein>
<feature type="chain" id="PRO_5047183100" evidence="2">
    <location>
        <begin position="40"/>
        <end position="121"/>
    </location>
</feature>
<evidence type="ECO:0000313" key="3">
    <source>
        <dbReference type="EMBL" id="MET4578233.1"/>
    </source>
</evidence>
<comment type="caution">
    <text evidence="3">The sequence shown here is derived from an EMBL/GenBank/DDBJ whole genome shotgun (WGS) entry which is preliminary data.</text>
</comment>
<dbReference type="Proteomes" id="UP001549320">
    <property type="component" value="Unassembled WGS sequence"/>
</dbReference>
<accession>A0ABV2QCE6</accession>
<feature type="region of interest" description="Disordered" evidence="1">
    <location>
        <begin position="95"/>
        <end position="121"/>
    </location>
</feature>
<dbReference type="RefSeq" id="WP_354445295.1">
    <property type="nucleotide sequence ID" value="NZ_JBEPSH010000006.1"/>
</dbReference>
<organism evidence="3 4">
    <name type="scientific">Ottowia thiooxydans</name>
    <dbReference type="NCBI Taxonomy" id="219182"/>
    <lineage>
        <taxon>Bacteria</taxon>
        <taxon>Pseudomonadati</taxon>
        <taxon>Pseudomonadota</taxon>
        <taxon>Betaproteobacteria</taxon>
        <taxon>Burkholderiales</taxon>
        <taxon>Comamonadaceae</taxon>
        <taxon>Ottowia</taxon>
    </lineage>
</organism>
<sequence length="121" mass="12977">MRSKILSEETMVIPNSLPPLKALLLWTLALFAGASFAQASPDTEAPKPTTLTKLSYSSPFETYQGYADQPVQSWRKANDRVGQIGGWRAYAKEAKTGDPALDKDAAPAVDPHSGHHGGGKP</sequence>
<dbReference type="EMBL" id="JBEPSH010000006">
    <property type="protein sequence ID" value="MET4578233.1"/>
    <property type="molecule type" value="Genomic_DNA"/>
</dbReference>
<evidence type="ECO:0000256" key="2">
    <source>
        <dbReference type="SAM" id="SignalP"/>
    </source>
</evidence>
<keyword evidence="4" id="KW-1185">Reference proteome</keyword>
<reference evidence="3 4" key="1">
    <citation type="submission" date="2024-06" db="EMBL/GenBank/DDBJ databases">
        <title>Sorghum-associated microbial communities from plants grown in Nebraska, USA.</title>
        <authorList>
            <person name="Schachtman D."/>
        </authorList>
    </citation>
    <scope>NUCLEOTIDE SEQUENCE [LARGE SCALE GENOMIC DNA]</scope>
    <source>
        <strain evidence="3 4">2709</strain>
    </source>
</reference>
<name>A0ABV2QCE6_9BURK</name>
<evidence type="ECO:0000313" key="4">
    <source>
        <dbReference type="Proteomes" id="UP001549320"/>
    </source>
</evidence>
<gene>
    <name evidence="3" type="ORF">ABIE13_003349</name>
</gene>
<proteinExistence type="predicted"/>
<evidence type="ECO:0000256" key="1">
    <source>
        <dbReference type="SAM" id="MobiDB-lite"/>
    </source>
</evidence>
<feature type="compositionally biased region" description="Basic and acidic residues" evidence="1">
    <location>
        <begin position="95"/>
        <end position="105"/>
    </location>
</feature>
<keyword evidence="2" id="KW-0732">Signal</keyword>
<feature type="signal peptide" evidence="2">
    <location>
        <begin position="1"/>
        <end position="39"/>
    </location>
</feature>